<dbReference type="InterPro" id="IPR013384">
    <property type="entry name" value="Flagell_FlgL"/>
</dbReference>
<feature type="domain" description="Flagellar hook-associated protein 1 D2-like" evidence="8">
    <location>
        <begin position="196"/>
        <end position="278"/>
    </location>
</feature>
<dbReference type="EMBL" id="CP015118">
    <property type="protein sequence ID" value="ARN21594.1"/>
    <property type="molecule type" value="Genomic_DNA"/>
</dbReference>
<dbReference type="NCBIfam" id="TIGR02550">
    <property type="entry name" value="flagell_flgL"/>
    <property type="match status" value="1"/>
</dbReference>
<dbReference type="PRINTS" id="PR00207">
    <property type="entry name" value="FLAGELLIN"/>
</dbReference>
<evidence type="ECO:0000259" key="7">
    <source>
        <dbReference type="Pfam" id="PF00700"/>
    </source>
</evidence>
<dbReference type="InterPro" id="IPR049119">
    <property type="entry name" value="FlgK_D2-like"/>
</dbReference>
<evidence type="ECO:0000259" key="6">
    <source>
        <dbReference type="Pfam" id="PF00669"/>
    </source>
</evidence>
<dbReference type="GO" id="GO:0005576">
    <property type="term" value="C:extracellular region"/>
    <property type="evidence" value="ECO:0007669"/>
    <property type="project" value="UniProtKB-SubCell"/>
</dbReference>
<dbReference type="SUPFAM" id="SSF64518">
    <property type="entry name" value="Phase 1 flagellin"/>
    <property type="match status" value="1"/>
</dbReference>
<evidence type="ECO:0000256" key="4">
    <source>
        <dbReference type="ARBA" id="ARBA00023143"/>
    </source>
</evidence>
<name>A0A1W6LBI2_9BURK</name>
<evidence type="ECO:0000313" key="10">
    <source>
        <dbReference type="Proteomes" id="UP000193427"/>
    </source>
</evidence>
<evidence type="ECO:0000259" key="8">
    <source>
        <dbReference type="Pfam" id="PF21158"/>
    </source>
</evidence>
<keyword evidence="9" id="KW-0969">Cilium</keyword>
<gene>
    <name evidence="9" type="ORF">A4W93_17760</name>
</gene>
<feature type="compositionally biased region" description="Low complexity" evidence="5">
    <location>
        <begin position="157"/>
        <end position="168"/>
    </location>
</feature>
<keyword evidence="10" id="KW-1185">Reference proteome</keyword>
<evidence type="ECO:0000313" key="9">
    <source>
        <dbReference type="EMBL" id="ARN21594.1"/>
    </source>
</evidence>
<sequence length="398" mass="41882">MRIATANAYDLSIDALSKRQTDLASVQEQLSTTKRINRASDDPAGAARAERALANEKRVDANQRAVDASQNAMTLTESAMGDASDLLQQARDVIVKAGNASYSDAERKSLADELAGLRKQLLAVSNRTDGAGTYLFGGQGTNQPPFLDAPGGVQYRGSSGEAESVSGESLPLTIDGQNAWMRARSGNGVFETAGTATNSGTAWIDSGRVTDPAQVTGSTYSISFDVTAGVTTYSILKDGAPTSVSGAPFKPGQAIEFEGISANISGNPAHGDSFSMSPSRPDQSTFDVLDRAIADLYTPMRTAGQIAQSNSTNLAALDASMSQLAGARSKVGETLNRIESVTGRLEDSRLASQTERQAAEGLDMVKAISEFQNKQTGYDAALKSYAMVQKISLFNYVS</sequence>
<dbReference type="Pfam" id="PF00700">
    <property type="entry name" value="Flagellin_C"/>
    <property type="match status" value="1"/>
</dbReference>
<feature type="region of interest" description="Disordered" evidence="5">
    <location>
        <begin position="135"/>
        <end position="168"/>
    </location>
</feature>
<dbReference type="PANTHER" id="PTHR42792">
    <property type="entry name" value="FLAGELLIN"/>
    <property type="match status" value="1"/>
</dbReference>
<keyword evidence="9" id="KW-0282">Flagellum</keyword>
<dbReference type="InterPro" id="IPR001029">
    <property type="entry name" value="Flagellin_N"/>
</dbReference>
<dbReference type="InterPro" id="IPR001492">
    <property type="entry name" value="Flagellin"/>
</dbReference>
<dbReference type="InterPro" id="IPR046358">
    <property type="entry name" value="Flagellin_C"/>
</dbReference>
<comment type="similarity">
    <text evidence="3">Belongs to the bacterial flagellin family.</text>
</comment>
<evidence type="ECO:0000256" key="5">
    <source>
        <dbReference type="SAM" id="MobiDB-lite"/>
    </source>
</evidence>
<dbReference type="AlphaFoldDB" id="A0A1W6LBI2"/>
<dbReference type="Gene3D" id="1.20.1330.10">
    <property type="entry name" value="f41 fragment of flagellin, N-terminal domain"/>
    <property type="match status" value="1"/>
</dbReference>
<dbReference type="Pfam" id="PF00669">
    <property type="entry name" value="Flagellin_N"/>
    <property type="match status" value="1"/>
</dbReference>
<dbReference type="STRING" id="946333.A4W93_17760"/>
<feature type="domain" description="Flagellin N-terminal" evidence="6">
    <location>
        <begin position="15"/>
        <end position="140"/>
    </location>
</feature>
<feature type="domain" description="Flagellin C-terminal" evidence="7">
    <location>
        <begin position="315"/>
        <end position="396"/>
    </location>
</feature>
<dbReference type="GO" id="GO:0005198">
    <property type="term" value="F:structural molecule activity"/>
    <property type="evidence" value="ECO:0007669"/>
    <property type="project" value="InterPro"/>
</dbReference>
<dbReference type="Proteomes" id="UP000193427">
    <property type="component" value="Chromosome"/>
</dbReference>
<dbReference type="GO" id="GO:0009424">
    <property type="term" value="C:bacterial-type flagellum hook"/>
    <property type="evidence" value="ECO:0007669"/>
    <property type="project" value="InterPro"/>
</dbReference>
<dbReference type="KEGG" id="rgu:A4W93_17760"/>
<evidence type="ECO:0000256" key="3">
    <source>
        <dbReference type="ARBA" id="ARBA00005709"/>
    </source>
</evidence>
<dbReference type="Pfam" id="PF21158">
    <property type="entry name" value="flgK_1st_1"/>
    <property type="match status" value="1"/>
</dbReference>
<protein>
    <submittedName>
        <fullName evidence="9">Flagellar hook protein</fullName>
    </submittedName>
</protein>
<proteinExistence type="inferred from homology"/>
<dbReference type="GO" id="GO:0071973">
    <property type="term" value="P:bacterial-type flagellum-dependent cell motility"/>
    <property type="evidence" value="ECO:0007669"/>
    <property type="project" value="InterPro"/>
</dbReference>
<comment type="subcellular location">
    <subcellularLocation>
        <location evidence="1">Bacterial flagellum</location>
    </subcellularLocation>
    <subcellularLocation>
        <location evidence="2">Secreted</location>
    </subcellularLocation>
</comment>
<accession>A0A1W6LBI2</accession>
<dbReference type="PANTHER" id="PTHR42792:SF1">
    <property type="entry name" value="FLAGELLAR HOOK-ASSOCIATED PROTEIN 3"/>
    <property type="match status" value="1"/>
</dbReference>
<organism evidence="9 10">
    <name type="scientific">Piscinibacter gummiphilus</name>
    <dbReference type="NCBI Taxonomy" id="946333"/>
    <lineage>
        <taxon>Bacteria</taxon>
        <taxon>Pseudomonadati</taxon>
        <taxon>Pseudomonadota</taxon>
        <taxon>Betaproteobacteria</taxon>
        <taxon>Burkholderiales</taxon>
        <taxon>Sphaerotilaceae</taxon>
        <taxon>Piscinibacter</taxon>
    </lineage>
</organism>
<keyword evidence="4" id="KW-0975">Bacterial flagellum</keyword>
<dbReference type="OrthoDB" id="9768249at2"/>
<evidence type="ECO:0000256" key="2">
    <source>
        <dbReference type="ARBA" id="ARBA00004613"/>
    </source>
</evidence>
<evidence type="ECO:0000256" key="1">
    <source>
        <dbReference type="ARBA" id="ARBA00004365"/>
    </source>
</evidence>
<keyword evidence="9" id="KW-0966">Cell projection</keyword>
<dbReference type="RefSeq" id="WP_085751884.1">
    <property type="nucleotide sequence ID" value="NZ_BSPR01000019.1"/>
</dbReference>
<reference evidence="9 10" key="1">
    <citation type="submission" date="2016-04" db="EMBL/GenBank/DDBJ databases">
        <title>Complete genome sequence of natural rubber-degrading, novel Gram-negative bacterium, Rhizobacter gummiphilus strain NS21.</title>
        <authorList>
            <person name="Tabata M."/>
            <person name="Kasai D."/>
            <person name="Fukuda M."/>
        </authorList>
    </citation>
    <scope>NUCLEOTIDE SEQUENCE [LARGE SCALE GENOMIC DNA]</scope>
    <source>
        <strain evidence="9 10">NS21</strain>
    </source>
</reference>